<evidence type="ECO:0000313" key="1">
    <source>
        <dbReference type="EMBL" id="GHE84844.1"/>
    </source>
</evidence>
<dbReference type="AlphaFoldDB" id="A0A919A3W6"/>
<organism evidence="1 2">
    <name type="scientific">Streptomyces fumanus</name>
    <dbReference type="NCBI Taxonomy" id="67302"/>
    <lineage>
        <taxon>Bacteria</taxon>
        <taxon>Bacillati</taxon>
        <taxon>Actinomycetota</taxon>
        <taxon>Actinomycetes</taxon>
        <taxon>Kitasatosporales</taxon>
        <taxon>Streptomycetaceae</taxon>
        <taxon>Streptomyces</taxon>
    </lineage>
</organism>
<gene>
    <name evidence="1" type="ORF">GCM10018772_04940</name>
</gene>
<dbReference type="EMBL" id="BNBI01000001">
    <property type="protein sequence ID" value="GHE84844.1"/>
    <property type="molecule type" value="Genomic_DNA"/>
</dbReference>
<accession>A0A919A3W6</accession>
<dbReference type="Proteomes" id="UP000630718">
    <property type="component" value="Unassembled WGS sequence"/>
</dbReference>
<protein>
    <submittedName>
        <fullName evidence="1">Uncharacterized protein</fullName>
    </submittedName>
</protein>
<proteinExistence type="predicted"/>
<dbReference type="RefSeq" id="WP_190202387.1">
    <property type="nucleotide sequence ID" value="NZ_BNBI01000001.1"/>
</dbReference>
<evidence type="ECO:0000313" key="2">
    <source>
        <dbReference type="Proteomes" id="UP000630718"/>
    </source>
</evidence>
<keyword evidence="2" id="KW-1185">Reference proteome</keyword>
<reference evidence="1" key="2">
    <citation type="submission" date="2020-09" db="EMBL/GenBank/DDBJ databases">
        <authorList>
            <person name="Sun Q."/>
            <person name="Ohkuma M."/>
        </authorList>
    </citation>
    <scope>NUCLEOTIDE SEQUENCE</scope>
    <source>
        <strain evidence="1">JCM 4477</strain>
    </source>
</reference>
<sequence length="67" mass="7186">MTGWIGGLQISRTGRGQTPIADFLCTACWTHQRVAGRDKVTDFVRANPITDHRATCPATTTQGAKAA</sequence>
<name>A0A919A3W6_9ACTN</name>
<reference evidence="1" key="1">
    <citation type="journal article" date="2014" name="Int. J. Syst. Evol. Microbiol.">
        <title>Complete genome sequence of Corynebacterium casei LMG S-19264T (=DSM 44701T), isolated from a smear-ripened cheese.</title>
        <authorList>
            <consortium name="US DOE Joint Genome Institute (JGI-PGF)"/>
            <person name="Walter F."/>
            <person name="Albersmeier A."/>
            <person name="Kalinowski J."/>
            <person name="Ruckert C."/>
        </authorList>
    </citation>
    <scope>NUCLEOTIDE SEQUENCE</scope>
    <source>
        <strain evidence="1">JCM 4477</strain>
    </source>
</reference>
<comment type="caution">
    <text evidence="1">The sequence shown here is derived from an EMBL/GenBank/DDBJ whole genome shotgun (WGS) entry which is preliminary data.</text>
</comment>